<keyword evidence="2" id="KW-1185">Reference proteome</keyword>
<protein>
    <submittedName>
        <fullName evidence="1">Uncharacterized protein</fullName>
    </submittedName>
</protein>
<organism evidence="1 2">
    <name type="scientific">Pisciglobus halotolerans</name>
    <dbReference type="NCBI Taxonomy" id="745365"/>
    <lineage>
        <taxon>Bacteria</taxon>
        <taxon>Bacillati</taxon>
        <taxon>Bacillota</taxon>
        <taxon>Bacilli</taxon>
        <taxon>Lactobacillales</taxon>
        <taxon>Carnobacteriaceae</taxon>
    </lineage>
</organism>
<reference evidence="1 2" key="1">
    <citation type="submission" date="2016-10" db="EMBL/GenBank/DDBJ databases">
        <authorList>
            <person name="de Groot N.N."/>
        </authorList>
    </citation>
    <scope>NUCLEOTIDE SEQUENCE [LARGE SCALE GENOMIC DNA]</scope>
    <source>
        <strain evidence="1 2">DSM 27630</strain>
    </source>
</reference>
<dbReference type="EMBL" id="FOQE01000027">
    <property type="protein sequence ID" value="SFH80972.1"/>
    <property type="molecule type" value="Genomic_DNA"/>
</dbReference>
<gene>
    <name evidence="1" type="ORF">SAMN04489868_12720</name>
</gene>
<sequence length="607" mass="69608">MKKRKRWVGLFYFCCTLFSFFILSFTGKAATAYFNDSADVAAGMKLSLGTVTIESDILQSETPIIIQETSKKEWQSFQLRNTGTLDGKLAYKVEILDQKGHKVSKDALSDLALTIELEGKQSIPLNTDTDEYQFLLQGKTPMKLNKEEKIKGILTGQVKERPQKDERWNIHLTFLLLQTNAKTPEEQMFYDTTTIKQSVTIKSKEEKPEDQGDWPPDDSDQWVKVNDQIRYNTSRFEPMIYFSNTQENKAVGLNQSVLFIEIAPSVSYTDFKFTSDQQQLVSKVEQVGNDSHKLKVTLSLNPNVLPMNLFKPKNSNYYRLSFYYGKHSAYCQIDSIHNNLGIDLAKVLVSSDQRLEEYDRTYKEIPIYLFGEPKDVFLQLTNNGEQMNMTKPFETISLPSHVKTKAEISGENAGLVELISKNKSGFHLRRKTKDSTAYNEGLQFDVALIGNAGKPMHLSRPIELLPYVEDTRAWPGVNKKQAVLYRDEKGIKSDINTLEAVLSEEEIDGVPYFINEQILDIFVFNPEKEKLDVKIKNSEEKGDGFYFKEQTYSSDGSIMKVSLGYASNKPINPYYDHRSFTYQVLTSARKHTKIEEREIQVNMKEKQ</sequence>
<name>A0A1I3D2N2_9LACT</name>
<evidence type="ECO:0000313" key="2">
    <source>
        <dbReference type="Proteomes" id="UP000198668"/>
    </source>
</evidence>
<accession>A0A1I3D2N2</accession>
<dbReference type="AlphaFoldDB" id="A0A1I3D2N2"/>
<evidence type="ECO:0000313" key="1">
    <source>
        <dbReference type="EMBL" id="SFH80972.1"/>
    </source>
</evidence>
<proteinExistence type="predicted"/>
<dbReference type="RefSeq" id="WP_092092995.1">
    <property type="nucleotide sequence ID" value="NZ_FOQE01000027.1"/>
</dbReference>
<dbReference type="Proteomes" id="UP000198668">
    <property type="component" value="Unassembled WGS sequence"/>
</dbReference>